<proteinExistence type="predicted"/>
<evidence type="ECO:0000313" key="2">
    <source>
        <dbReference type="EMBL" id="KAE9584697.1"/>
    </source>
</evidence>
<dbReference type="Proteomes" id="UP000447434">
    <property type="component" value="Chromosome 25"/>
</dbReference>
<protein>
    <submittedName>
        <fullName evidence="2">Uncharacterized protein</fullName>
    </submittedName>
</protein>
<keyword evidence="3" id="KW-1185">Reference proteome</keyword>
<dbReference type="AlphaFoldDB" id="A0A6A4NDI0"/>
<feature type="region of interest" description="Disordered" evidence="1">
    <location>
        <begin position="21"/>
        <end position="55"/>
    </location>
</feature>
<organism evidence="2 3">
    <name type="scientific">Lupinus albus</name>
    <name type="common">White lupine</name>
    <name type="synonym">Lupinus termis</name>
    <dbReference type="NCBI Taxonomy" id="3870"/>
    <lineage>
        <taxon>Eukaryota</taxon>
        <taxon>Viridiplantae</taxon>
        <taxon>Streptophyta</taxon>
        <taxon>Embryophyta</taxon>
        <taxon>Tracheophyta</taxon>
        <taxon>Spermatophyta</taxon>
        <taxon>Magnoliopsida</taxon>
        <taxon>eudicotyledons</taxon>
        <taxon>Gunneridae</taxon>
        <taxon>Pentapetalae</taxon>
        <taxon>rosids</taxon>
        <taxon>fabids</taxon>
        <taxon>Fabales</taxon>
        <taxon>Fabaceae</taxon>
        <taxon>Papilionoideae</taxon>
        <taxon>50 kb inversion clade</taxon>
        <taxon>genistoids sensu lato</taxon>
        <taxon>core genistoids</taxon>
        <taxon>Genisteae</taxon>
        <taxon>Lupinus</taxon>
    </lineage>
</organism>
<accession>A0A6A4NDI0</accession>
<evidence type="ECO:0000313" key="3">
    <source>
        <dbReference type="Proteomes" id="UP000447434"/>
    </source>
</evidence>
<evidence type="ECO:0000256" key="1">
    <source>
        <dbReference type="SAM" id="MobiDB-lite"/>
    </source>
</evidence>
<sequence length="55" mass="6346">MLIEKARNEIHKKLGEWRSCSLSKKSQKENNTIAKDKAKNKGKEDLPRKEVAHSN</sequence>
<feature type="compositionally biased region" description="Polar residues" evidence="1">
    <location>
        <begin position="21"/>
        <end position="33"/>
    </location>
</feature>
<gene>
    <name evidence="2" type="ORF">Lalb_Chr25g0280861</name>
</gene>
<name>A0A6A4NDI0_LUPAL</name>
<dbReference type="EMBL" id="WOCE01000025">
    <property type="protein sequence ID" value="KAE9584697.1"/>
    <property type="molecule type" value="Genomic_DNA"/>
</dbReference>
<feature type="compositionally biased region" description="Basic and acidic residues" evidence="1">
    <location>
        <begin position="34"/>
        <end position="55"/>
    </location>
</feature>
<reference evidence="3" key="1">
    <citation type="journal article" date="2020" name="Nat. Commun.">
        <title>Genome sequence of the cluster root forming white lupin.</title>
        <authorList>
            <person name="Hufnagel B."/>
            <person name="Marques A."/>
            <person name="Soriano A."/>
            <person name="Marques L."/>
            <person name="Divol F."/>
            <person name="Doumas P."/>
            <person name="Sallet E."/>
            <person name="Mancinotti D."/>
            <person name="Carrere S."/>
            <person name="Marande W."/>
            <person name="Arribat S."/>
            <person name="Keller J."/>
            <person name="Huneau C."/>
            <person name="Blein T."/>
            <person name="Aime D."/>
            <person name="Laguerre M."/>
            <person name="Taylor J."/>
            <person name="Schubert V."/>
            <person name="Nelson M."/>
            <person name="Geu-Flores F."/>
            <person name="Crespi M."/>
            <person name="Gallardo-Guerrero K."/>
            <person name="Delaux P.-M."/>
            <person name="Salse J."/>
            <person name="Berges H."/>
            <person name="Guyot R."/>
            <person name="Gouzy J."/>
            <person name="Peret B."/>
        </authorList>
    </citation>
    <scope>NUCLEOTIDE SEQUENCE [LARGE SCALE GENOMIC DNA]</scope>
    <source>
        <strain evidence="3">cv. Amiga</strain>
    </source>
</reference>
<comment type="caution">
    <text evidence="2">The sequence shown here is derived from an EMBL/GenBank/DDBJ whole genome shotgun (WGS) entry which is preliminary data.</text>
</comment>